<dbReference type="Proteomes" id="UP001178507">
    <property type="component" value="Unassembled WGS sequence"/>
</dbReference>
<evidence type="ECO:0000313" key="2">
    <source>
        <dbReference type="Proteomes" id="UP001178507"/>
    </source>
</evidence>
<name>A0AA36J3I5_9DINO</name>
<organism evidence="1 2">
    <name type="scientific">Effrenium voratum</name>
    <dbReference type="NCBI Taxonomy" id="2562239"/>
    <lineage>
        <taxon>Eukaryota</taxon>
        <taxon>Sar</taxon>
        <taxon>Alveolata</taxon>
        <taxon>Dinophyceae</taxon>
        <taxon>Suessiales</taxon>
        <taxon>Symbiodiniaceae</taxon>
        <taxon>Effrenium</taxon>
    </lineage>
</organism>
<keyword evidence="2" id="KW-1185">Reference proteome</keyword>
<proteinExistence type="predicted"/>
<reference evidence="1" key="1">
    <citation type="submission" date="2023-08" db="EMBL/GenBank/DDBJ databases">
        <authorList>
            <person name="Chen Y."/>
            <person name="Shah S."/>
            <person name="Dougan E. K."/>
            <person name="Thang M."/>
            <person name="Chan C."/>
        </authorList>
    </citation>
    <scope>NUCLEOTIDE SEQUENCE</scope>
</reference>
<gene>
    <name evidence="1" type="ORF">EVOR1521_LOCUS22583</name>
</gene>
<protein>
    <submittedName>
        <fullName evidence="1">Uncharacterized protein</fullName>
    </submittedName>
</protein>
<comment type="caution">
    <text evidence="1">The sequence shown here is derived from an EMBL/GenBank/DDBJ whole genome shotgun (WGS) entry which is preliminary data.</text>
</comment>
<sequence>MVAISIITISKELMLACRQLGHTVSEALAAVVAATVVAKEGGFFSEKSIDENDAKTVVEEAAKKILSKEKPGISALRLQADYEVAFADIEKANTKHLADAKAAEEKTLAWISKFTAKFDEDPATGQPALARLGVNWSLAVAQVLGAPGSRPGTPFRRDVYKEFHLNFPLVRLCFALRSLSTSW</sequence>
<dbReference type="EMBL" id="CAUJNA010003316">
    <property type="protein sequence ID" value="CAJ1398935.1"/>
    <property type="molecule type" value="Genomic_DNA"/>
</dbReference>
<evidence type="ECO:0000313" key="1">
    <source>
        <dbReference type="EMBL" id="CAJ1398935.1"/>
    </source>
</evidence>
<dbReference type="AlphaFoldDB" id="A0AA36J3I5"/>
<accession>A0AA36J3I5</accession>